<dbReference type="GO" id="GO:0009927">
    <property type="term" value="F:histidine phosphotransfer kinase activity"/>
    <property type="evidence" value="ECO:0007669"/>
    <property type="project" value="TreeGrafter"/>
</dbReference>
<proteinExistence type="predicted"/>
<evidence type="ECO:0000256" key="10">
    <source>
        <dbReference type="SAM" id="Phobius"/>
    </source>
</evidence>
<dbReference type="OrthoDB" id="9757990at2"/>
<dbReference type="InterPro" id="IPR003594">
    <property type="entry name" value="HATPase_dom"/>
</dbReference>
<feature type="transmembrane region" description="Helical" evidence="10">
    <location>
        <begin position="19"/>
        <end position="38"/>
    </location>
</feature>
<dbReference type="PANTHER" id="PTHR43047">
    <property type="entry name" value="TWO-COMPONENT HISTIDINE PROTEIN KINASE"/>
    <property type="match status" value="1"/>
</dbReference>
<dbReference type="PRINTS" id="PR00344">
    <property type="entry name" value="BCTRLSENSOR"/>
</dbReference>
<feature type="transmembrane region" description="Helical" evidence="10">
    <location>
        <begin position="76"/>
        <end position="104"/>
    </location>
</feature>
<dbReference type="FunFam" id="1.10.287.130:FF:000001">
    <property type="entry name" value="Two-component sensor histidine kinase"/>
    <property type="match status" value="1"/>
</dbReference>
<dbReference type="InterPro" id="IPR035965">
    <property type="entry name" value="PAS-like_dom_sf"/>
</dbReference>
<dbReference type="CDD" id="cd00082">
    <property type="entry name" value="HisKA"/>
    <property type="match status" value="1"/>
</dbReference>
<dbReference type="InterPro" id="IPR036890">
    <property type="entry name" value="HATPase_C_sf"/>
</dbReference>
<dbReference type="InterPro" id="IPR000700">
    <property type="entry name" value="PAS-assoc_C"/>
</dbReference>
<comment type="cofactor">
    <cofactor evidence="2">
        <name>a divalent metal cation</name>
        <dbReference type="ChEBI" id="CHEBI:60240"/>
    </cofactor>
</comment>
<keyword evidence="10" id="KW-1133">Transmembrane helix</keyword>
<dbReference type="AlphaFoldDB" id="A0A220UBD0"/>
<evidence type="ECO:0000256" key="9">
    <source>
        <dbReference type="ARBA" id="ARBA00023136"/>
    </source>
</evidence>
<dbReference type="Proteomes" id="UP000198398">
    <property type="component" value="Chromosome"/>
</dbReference>
<dbReference type="InterPro" id="IPR004358">
    <property type="entry name" value="Sig_transdc_His_kin-like_C"/>
</dbReference>
<evidence type="ECO:0000256" key="2">
    <source>
        <dbReference type="ARBA" id="ARBA00001968"/>
    </source>
</evidence>
<dbReference type="Gene3D" id="3.30.565.10">
    <property type="entry name" value="Histidine kinase-like ATPase, C-terminal domain"/>
    <property type="match status" value="1"/>
</dbReference>
<keyword evidence="8" id="KW-0902">Two-component regulatory system</keyword>
<dbReference type="KEGG" id="brv:CFK39_06365"/>
<dbReference type="SMART" id="SM00388">
    <property type="entry name" value="HisKA"/>
    <property type="match status" value="1"/>
</dbReference>
<dbReference type="SUPFAM" id="SSF55785">
    <property type="entry name" value="PYP-like sensor domain (PAS domain)"/>
    <property type="match status" value="1"/>
</dbReference>
<evidence type="ECO:0000259" key="11">
    <source>
        <dbReference type="PROSITE" id="PS50109"/>
    </source>
</evidence>
<evidence type="ECO:0000256" key="6">
    <source>
        <dbReference type="ARBA" id="ARBA00022679"/>
    </source>
</evidence>
<name>A0A220UBD0_9MICO</name>
<keyword evidence="6" id="KW-0808">Transferase</keyword>
<evidence type="ECO:0000313" key="13">
    <source>
        <dbReference type="EMBL" id="ASK65518.1"/>
    </source>
</evidence>
<evidence type="ECO:0000256" key="4">
    <source>
        <dbReference type="ARBA" id="ARBA00012438"/>
    </source>
</evidence>
<sequence length="529" mass="56186">MTLAVLVVAPHIATSSPHLLGGLGGILLLTAVAGTVPWQKFPPMVYWAIPLLDFVAIAPFWSAARHALDGMTLLSAFPVVWLAWSGIRPVLAITLGVLGSAAVAWAPSLGGPALFPQALVQENVARPAVIPFLMLALAIAASVLTRSMDRTSSELAASLENAAAQNRMLHTVVETSEVGILVVDGEGHDVLMNSAQRRTHFLGLPAGQADGAEAELLVFESDGTTPIPAEDRPVACALRGESFQGRIVAIGTDGSQQQLAISATPMLDADGGWDGSVVVFQNVTDLVGAIRSREQFVAEVSHEFRTPLTSIIGYLDLALDSHPDPVLERYLSTSIRNAERLLTLVSNLLDVSASTSTISVQDVDLVRLTLHSVESVEVRSRRNGVHLTSELPTRLRVRADAVKLGQVIDNLLSNAVKYTRQGGSVTVSLRRAQDPTGPERSEGGDWAELRVRDTGIGMTEDELAGLFQNFYRTEHVRKAAIPGTGLGLAISRGYVRAHGGEILVSSQEGVGSTFTVRLPVQGPAEEGTA</sequence>
<organism evidence="13 14">
    <name type="scientific">Brachybacterium avium</name>
    <dbReference type="NCBI Taxonomy" id="2017485"/>
    <lineage>
        <taxon>Bacteria</taxon>
        <taxon>Bacillati</taxon>
        <taxon>Actinomycetota</taxon>
        <taxon>Actinomycetes</taxon>
        <taxon>Micrococcales</taxon>
        <taxon>Dermabacteraceae</taxon>
        <taxon>Brachybacterium</taxon>
    </lineage>
</organism>
<keyword evidence="10" id="KW-0812">Transmembrane</keyword>
<dbReference type="InterPro" id="IPR013656">
    <property type="entry name" value="PAS_4"/>
</dbReference>
<dbReference type="Pfam" id="PF08448">
    <property type="entry name" value="PAS_4"/>
    <property type="match status" value="1"/>
</dbReference>
<comment type="catalytic activity">
    <reaction evidence="1">
        <text>ATP + protein L-histidine = ADP + protein N-phospho-L-histidine.</text>
        <dbReference type="EC" id="2.7.13.3"/>
    </reaction>
</comment>
<keyword evidence="14" id="KW-1185">Reference proteome</keyword>
<dbReference type="GO" id="GO:0000155">
    <property type="term" value="F:phosphorelay sensor kinase activity"/>
    <property type="evidence" value="ECO:0007669"/>
    <property type="project" value="InterPro"/>
</dbReference>
<dbReference type="InterPro" id="IPR036097">
    <property type="entry name" value="HisK_dim/P_sf"/>
</dbReference>
<keyword evidence="7 13" id="KW-0418">Kinase</keyword>
<dbReference type="SMART" id="SM00387">
    <property type="entry name" value="HATPase_c"/>
    <property type="match status" value="1"/>
</dbReference>
<dbReference type="SUPFAM" id="SSF55874">
    <property type="entry name" value="ATPase domain of HSP90 chaperone/DNA topoisomerase II/histidine kinase"/>
    <property type="match status" value="1"/>
</dbReference>
<accession>A0A220UBD0</accession>
<feature type="domain" description="PAC" evidence="12">
    <location>
        <begin position="241"/>
        <end position="295"/>
    </location>
</feature>
<protein>
    <recommendedName>
        <fullName evidence="4">histidine kinase</fullName>
        <ecNumber evidence="4">2.7.13.3</ecNumber>
    </recommendedName>
</protein>
<dbReference type="GO" id="GO:0005886">
    <property type="term" value="C:plasma membrane"/>
    <property type="evidence" value="ECO:0007669"/>
    <property type="project" value="UniProtKB-SubCell"/>
</dbReference>
<dbReference type="GO" id="GO:0005509">
    <property type="term" value="F:calcium ion binding"/>
    <property type="evidence" value="ECO:0007669"/>
    <property type="project" value="UniProtKB-ARBA"/>
</dbReference>
<dbReference type="RefSeq" id="WP_089064759.1">
    <property type="nucleotide sequence ID" value="NZ_CP022316.1"/>
</dbReference>
<evidence type="ECO:0000313" key="14">
    <source>
        <dbReference type="Proteomes" id="UP000198398"/>
    </source>
</evidence>
<keyword evidence="5" id="KW-0597">Phosphoprotein</keyword>
<dbReference type="PANTHER" id="PTHR43047:SF72">
    <property type="entry name" value="OSMOSENSING HISTIDINE PROTEIN KINASE SLN1"/>
    <property type="match status" value="1"/>
</dbReference>
<feature type="transmembrane region" description="Helical" evidence="10">
    <location>
        <begin position="44"/>
        <end position="64"/>
    </location>
</feature>
<evidence type="ECO:0000256" key="8">
    <source>
        <dbReference type="ARBA" id="ARBA00023012"/>
    </source>
</evidence>
<evidence type="ECO:0000256" key="1">
    <source>
        <dbReference type="ARBA" id="ARBA00000085"/>
    </source>
</evidence>
<dbReference type="Gene3D" id="1.10.287.130">
    <property type="match status" value="1"/>
</dbReference>
<dbReference type="PROSITE" id="PS50109">
    <property type="entry name" value="HIS_KIN"/>
    <property type="match status" value="1"/>
</dbReference>
<evidence type="ECO:0000259" key="12">
    <source>
        <dbReference type="PROSITE" id="PS50113"/>
    </source>
</evidence>
<dbReference type="PROSITE" id="PS50113">
    <property type="entry name" value="PAC"/>
    <property type="match status" value="1"/>
</dbReference>
<keyword evidence="9 10" id="KW-0472">Membrane</keyword>
<evidence type="ECO:0000256" key="3">
    <source>
        <dbReference type="ARBA" id="ARBA00004236"/>
    </source>
</evidence>
<dbReference type="FunFam" id="3.30.565.10:FF:000006">
    <property type="entry name" value="Sensor histidine kinase WalK"/>
    <property type="match status" value="1"/>
</dbReference>
<dbReference type="InterPro" id="IPR005467">
    <property type="entry name" value="His_kinase_dom"/>
</dbReference>
<dbReference type="Pfam" id="PF00512">
    <property type="entry name" value="HisKA"/>
    <property type="match status" value="1"/>
</dbReference>
<feature type="domain" description="Histidine kinase" evidence="11">
    <location>
        <begin position="299"/>
        <end position="522"/>
    </location>
</feature>
<dbReference type="InterPro" id="IPR003661">
    <property type="entry name" value="HisK_dim/P_dom"/>
</dbReference>
<dbReference type="Gene3D" id="3.30.450.20">
    <property type="entry name" value="PAS domain"/>
    <property type="match status" value="1"/>
</dbReference>
<evidence type="ECO:0000256" key="7">
    <source>
        <dbReference type="ARBA" id="ARBA00022777"/>
    </source>
</evidence>
<dbReference type="SUPFAM" id="SSF47384">
    <property type="entry name" value="Homodimeric domain of signal transducing histidine kinase"/>
    <property type="match status" value="1"/>
</dbReference>
<comment type="subcellular location">
    <subcellularLocation>
        <location evidence="3">Cell membrane</location>
    </subcellularLocation>
</comment>
<gene>
    <name evidence="13" type="ORF">CFK39_06365</name>
</gene>
<dbReference type="EC" id="2.7.13.3" evidence="4"/>
<evidence type="ECO:0000256" key="5">
    <source>
        <dbReference type="ARBA" id="ARBA00022553"/>
    </source>
</evidence>
<dbReference type="Pfam" id="PF02518">
    <property type="entry name" value="HATPase_c"/>
    <property type="match status" value="1"/>
</dbReference>
<dbReference type="EMBL" id="CP022316">
    <property type="protein sequence ID" value="ASK65518.1"/>
    <property type="molecule type" value="Genomic_DNA"/>
</dbReference>
<reference evidence="14" key="1">
    <citation type="submission" date="2017-07" db="EMBL/GenBank/DDBJ databases">
        <title>Brachybacterium sp. VR2415.</title>
        <authorList>
            <person name="Tak E.J."/>
            <person name="Bae J.-W."/>
        </authorList>
    </citation>
    <scope>NUCLEOTIDE SEQUENCE [LARGE SCALE GENOMIC DNA]</scope>
    <source>
        <strain evidence="14">VR2415</strain>
    </source>
</reference>